<name>A0ABP8TTF2_9ACTN</name>
<protein>
    <submittedName>
        <fullName evidence="2">Uncharacterized protein</fullName>
    </submittedName>
</protein>
<dbReference type="Proteomes" id="UP001500212">
    <property type="component" value="Unassembled WGS sequence"/>
</dbReference>
<feature type="compositionally biased region" description="Basic and acidic residues" evidence="1">
    <location>
        <begin position="1"/>
        <end position="26"/>
    </location>
</feature>
<evidence type="ECO:0000313" key="2">
    <source>
        <dbReference type="EMBL" id="GAA4613222.1"/>
    </source>
</evidence>
<reference evidence="3" key="1">
    <citation type="journal article" date="2019" name="Int. J. Syst. Evol. Microbiol.">
        <title>The Global Catalogue of Microorganisms (GCM) 10K type strain sequencing project: providing services to taxonomists for standard genome sequencing and annotation.</title>
        <authorList>
            <consortium name="The Broad Institute Genomics Platform"/>
            <consortium name="The Broad Institute Genome Sequencing Center for Infectious Disease"/>
            <person name="Wu L."/>
            <person name="Ma J."/>
        </authorList>
    </citation>
    <scope>NUCLEOTIDE SEQUENCE [LARGE SCALE GENOMIC DNA]</scope>
    <source>
        <strain evidence="3">JCM 17938</strain>
    </source>
</reference>
<comment type="caution">
    <text evidence="2">The sequence shown here is derived from an EMBL/GenBank/DDBJ whole genome shotgun (WGS) entry which is preliminary data.</text>
</comment>
<dbReference type="RefSeq" id="WP_345361089.1">
    <property type="nucleotide sequence ID" value="NZ_BAABHJ010000023.1"/>
</dbReference>
<gene>
    <name evidence="2" type="ORF">GCM10023195_57070</name>
</gene>
<evidence type="ECO:0000313" key="3">
    <source>
        <dbReference type="Proteomes" id="UP001500212"/>
    </source>
</evidence>
<proteinExistence type="predicted"/>
<feature type="region of interest" description="Disordered" evidence="1">
    <location>
        <begin position="1"/>
        <end position="51"/>
    </location>
</feature>
<organism evidence="2 3">
    <name type="scientific">Actinoallomurus liliacearum</name>
    <dbReference type="NCBI Taxonomy" id="1080073"/>
    <lineage>
        <taxon>Bacteria</taxon>
        <taxon>Bacillati</taxon>
        <taxon>Actinomycetota</taxon>
        <taxon>Actinomycetes</taxon>
        <taxon>Streptosporangiales</taxon>
        <taxon>Thermomonosporaceae</taxon>
        <taxon>Actinoallomurus</taxon>
    </lineage>
</organism>
<feature type="compositionally biased region" description="Low complexity" evidence="1">
    <location>
        <begin position="27"/>
        <end position="45"/>
    </location>
</feature>
<accession>A0ABP8TTF2</accession>
<keyword evidence="3" id="KW-1185">Reference proteome</keyword>
<sequence length="64" mass="6688">MATQEEKDAAIRYFKESGENKPRDTRSGPSSSRSSGRSSRSSSGGSTVGGVIAKIAEIAGDVWP</sequence>
<dbReference type="EMBL" id="BAABHJ010000023">
    <property type="protein sequence ID" value="GAA4613222.1"/>
    <property type="molecule type" value="Genomic_DNA"/>
</dbReference>
<evidence type="ECO:0000256" key="1">
    <source>
        <dbReference type="SAM" id="MobiDB-lite"/>
    </source>
</evidence>